<dbReference type="STRING" id="999552.METH_16935"/>
<dbReference type="AlphaFoldDB" id="V9W215"/>
<reference evidence="1 2" key="1">
    <citation type="submission" date="2013-09" db="EMBL/GenBank/DDBJ databases">
        <authorList>
            <consortium name="DOE Joint Genome Institute"/>
            <person name="Klenk H.-P."/>
            <person name="Huntemann M."/>
            <person name="Han J."/>
            <person name="Chen A."/>
            <person name="Kyrpides N."/>
            <person name="Mavromatis K."/>
            <person name="Markowitz V."/>
            <person name="Palaniappan K."/>
            <person name="Ivanova N."/>
            <person name="Schaumberg A."/>
            <person name="Pati A."/>
            <person name="Liolios K."/>
            <person name="Nordberg H.P."/>
            <person name="Cantor M.N."/>
            <person name="Hua S.X."/>
            <person name="Woyke T."/>
        </authorList>
    </citation>
    <scope>NUCLEOTIDE SEQUENCE [LARGE SCALE GENOMIC DNA]</scope>
    <source>
        <strain evidence="1 2">DSM 14336</strain>
    </source>
</reference>
<gene>
    <name evidence="1" type="ORF">METH_16935</name>
</gene>
<name>V9W215_9RHOB</name>
<accession>V9W215</accession>
<organism evidence="1 2">
    <name type="scientific">Leisingera methylohalidivorans DSM 14336</name>
    <dbReference type="NCBI Taxonomy" id="999552"/>
    <lineage>
        <taxon>Bacteria</taxon>
        <taxon>Pseudomonadati</taxon>
        <taxon>Pseudomonadota</taxon>
        <taxon>Alphaproteobacteria</taxon>
        <taxon>Rhodobacterales</taxon>
        <taxon>Roseobacteraceae</taxon>
        <taxon>Leisingera</taxon>
    </lineage>
</organism>
<keyword evidence="2" id="KW-1185">Reference proteome</keyword>
<evidence type="ECO:0000313" key="1">
    <source>
        <dbReference type="EMBL" id="AHD03217.1"/>
    </source>
</evidence>
<proteinExistence type="predicted"/>
<dbReference type="HOGENOM" id="CLU_3169727_0_0_5"/>
<sequence>MLADPMVRLATEADSVSETQICQLYSGLHHHPAGKTMQCLVAGANIQ</sequence>
<protein>
    <submittedName>
        <fullName evidence="1">Uncharacterized protein</fullName>
    </submittedName>
</protein>
<dbReference type="Proteomes" id="UP000018780">
    <property type="component" value="Chromosome"/>
</dbReference>
<dbReference type="KEGG" id="lmd:METH_16935"/>
<evidence type="ECO:0000313" key="2">
    <source>
        <dbReference type="Proteomes" id="UP000018780"/>
    </source>
</evidence>
<dbReference type="EMBL" id="CP006773">
    <property type="protein sequence ID" value="AHD03217.1"/>
    <property type="molecule type" value="Genomic_DNA"/>
</dbReference>